<proteinExistence type="predicted"/>
<name>A0A1H9PUG0_9LACT</name>
<dbReference type="SUPFAM" id="SSF52210">
    <property type="entry name" value="Succinyl-CoA synthetase domains"/>
    <property type="match status" value="2"/>
</dbReference>
<dbReference type="InterPro" id="IPR005811">
    <property type="entry name" value="SUCC_ACL_C"/>
</dbReference>
<dbReference type="Proteomes" id="UP000198948">
    <property type="component" value="Unassembled WGS sequence"/>
</dbReference>
<evidence type="ECO:0000313" key="3">
    <source>
        <dbReference type="EMBL" id="SER51802.1"/>
    </source>
</evidence>
<dbReference type="Pfam" id="PF00549">
    <property type="entry name" value="Ligase_CoA"/>
    <property type="match status" value="1"/>
</dbReference>
<dbReference type="PANTHER" id="PTHR11117:SF24">
    <property type="entry name" value="PROTEIN FDRA"/>
    <property type="match status" value="1"/>
</dbReference>
<protein>
    <submittedName>
        <fullName evidence="3">FdrA protein</fullName>
    </submittedName>
</protein>
<dbReference type="Gene3D" id="3.40.50.720">
    <property type="entry name" value="NAD(P)-binding Rossmann-like Domain"/>
    <property type="match status" value="1"/>
</dbReference>
<dbReference type="PANTHER" id="PTHR11117">
    <property type="entry name" value="SUCCINYL-COA LIGASE SUBUNIT ALPHA"/>
    <property type="match status" value="1"/>
</dbReference>
<evidence type="ECO:0000259" key="2">
    <source>
        <dbReference type="Pfam" id="PF02629"/>
    </source>
</evidence>
<dbReference type="GO" id="GO:0004775">
    <property type="term" value="F:succinate-CoA ligase (ADP-forming) activity"/>
    <property type="evidence" value="ECO:0007669"/>
    <property type="project" value="TreeGrafter"/>
</dbReference>
<dbReference type="InterPro" id="IPR003781">
    <property type="entry name" value="CoA-bd"/>
</dbReference>
<dbReference type="InterPro" id="IPR016102">
    <property type="entry name" value="Succinyl-CoA_synth-like"/>
</dbReference>
<dbReference type="GO" id="GO:0006099">
    <property type="term" value="P:tricarboxylic acid cycle"/>
    <property type="evidence" value="ECO:0007669"/>
    <property type="project" value="TreeGrafter"/>
</dbReference>
<accession>A0A1H9PUG0</accession>
<dbReference type="NCBIfam" id="NF004760">
    <property type="entry name" value="PRK06091.1"/>
    <property type="match status" value="1"/>
</dbReference>
<dbReference type="RefSeq" id="WP_092649298.1">
    <property type="nucleotide sequence ID" value="NZ_FOHA01000001.1"/>
</dbReference>
<dbReference type="Pfam" id="PF02629">
    <property type="entry name" value="CoA_binding"/>
    <property type="match status" value="1"/>
</dbReference>
<organism evidence="3 4">
    <name type="scientific">Isobaculum melis</name>
    <dbReference type="NCBI Taxonomy" id="142588"/>
    <lineage>
        <taxon>Bacteria</taxon>
        <taxon>Bacillati</taxon>
        <taxon>Bacillota</taxon>
        <taxon>Bacilli</taxon>
        <taxon>Lactobacillales</taxon>
        <taxon>Carnobacteriaceae</taxon>
        <taxon>Isobaculum</taxon>
    </lineage>
</organism>
<dbReference type="STRING" id="142588.SAMN04488559_101143"/>
<feature type="domain" description="ATP-citrate synthase/succinyl-CoA ligase C-terminal" evidence="1">
    <location>
        <begin position="342"/>
        <end position="497"/>
    </location>
</feature>
<dbReference type="OrthoDB" id="6193532at2"/>
<sequence>MLHTIIKENAYQDSIVLMLLTNKISTMDHVNRVSIMMGTPANKDIFGGSGLRTAELEAASANDMAIVLDTDEASIIDAVLAEVDEFLTSQSISDDEVAEESVRTWDKAMKLGKDANMAMLSIPGTYAALEAEKALDEGLNTFIFSDNMTIEDELHLKQKAHEKGLLVMGPDCGTGIINGVPMAFTNIVRPGRIGIVGASGTGIQEVSTIIDKLGAGVTNAIGTGGRDLSEKIGGITMLDSIAALENDQNTDVIVVISKPPAKVVRDKVVALLRKVSKPVVAIFLGEKPTHHEENLYFAYTLEETAELAVAALNGTEIKAIEAELSLPVVHLQENQTHIKGYYSGGTLASEAGMLIADALALKEGLIKQDGFVLKTGGHEVIDLGDDMYTQGKPHPMIDPEKRIEMLKAAAGDPETAIILLDVVLGYGAHDDMASQLAPAIKEVKETAKAAGRELVVLGTVVGTKSDPQNLFRQKEILEEAGVIVCDSNNKAVRTALAILDHEVKDTDKKVEKELATTDAVIPVVSEKVTALLQTKPEVINLGLKSFSEAIRETGGKAVQFDWRPAAGGDVTLQKVLYFLDHYTAK</sequence>
<dbReference type="EMBL" id="FOHA01000001">
    <property type="protein sequence ID" value="SER51802.1"/>
    <property type="molecule type" value="Genomic_DNA"/>
</dbReference>
<keyword evidence="4" id="KW-1185">Reference proteome</keyword>
<dbReference type="AlphaFoldDB" id="A0A1H9PUG0"/>
<evidence type="ECO:0000313" key="4">
    <source>
        <dbReference type="Proteomes" id="UP000198948"/>
    </source>
</evidence>
<dbReference type="GO" id="GO:0004776">
    <property type="term" value="F:succinate-CoA ligase (GDP-forming) activity"/>
    <property type="evidence" value="ECO:0007669"/>
    <property type="project" value="TreeGrafter"/>
</dbReference>
<gene>
    <name evidence="3" type="ORF">SAMN04488559_101143</name>
</gene>
<feature type="domain" description="CoA-binding" evidence="2">
    <location>
        <begin position="190"/>
        <end position="285"/>
    </location>
</feature>
<evidence type="ECO:0000259" key="1">
    <source>
        <dbReference type="Pfam" id="PF00549"/>
    </source>
</evidence>
<reference evidence="3 4" key="1">
    <citation type="submission" date="2016-10" db="EMBL/GenBank/DDBJ databases">
        <authorList>
            <person name="de Groot N.N."/>
        </authorList>
    </citation>
    <scope>NUCLEOTIDE SEQUENCE [LARGE SCALE GENOMIC DNA]</scope>
    <source>
        <strain evidence="3 4">DSM 13760</strain>
    </source>
</reference>
<dbReference type="Gene3D" id="3.40.50.261">
    <property type="entry name" value="Succinyl-CoA synthetase domains"/>
    <property type="match status" value="2"/>
</dbReference>
<dbReference type="GO" id="GO:0009361">
    <property type="term" value="C:succinate-CoA ligase complex (ADP-forming)"/>
    <property type="evidence" value="ECO:0007669"/>
    <property type="project" value="TreeGrafter"/>
</dbReference>
<dbReference type="GO" id="GO:0005829">
    <property type="term" value="C:cytosol"/>
    <property type="evidence" value="ECO:0007669"/>
    <property type="project" value="TreeGrafter"/>
</dbReference>